<proteinExistence type="predicted"/>
<dbReference type="GO" id="GO:0003676">
    <property type="term" value="F:nucleic acid binding"/>
    <property type="evidence" value="ECO:0007669"/>
    <property type="project" value="InterPro"/>
</dbReference>
<dbReference type="Proteomes" id="UP000186817">
    <property type="component" value="Unassembled WGS sequence"/>
</dbReference>
<dbReference type="SMART" id="SM00474">
    <property type="entry name" value="35EXOc"/>
    <property type="match status" value="1"/>
</dbReference>
<organism evidence="3 4">
    <name type="scientific">Symbiodinium microadriaticum</name>
    <name type="common">Dinoflagellate</name>
    <name type="synonym">Zooxanthella microadriatica</name>
    <dbReference type="NCBI Taxonomy" id="2951"/>
    <lineage>
        <taxon>Eukaryota</taxon>
        <taxon>Sar</taxon>
        <taxon>Alveolata</taxon>
        <taxon>Dinophyceae</taxon>
        <taxon>Suessiales</taxon>
        <taxon>Symbiodiniaceae</taxon>
        <taxon>Symbiodinium</taxon>
    </lineage>
</organism>
<feature type="region of interest" description="Disordered" evidence="1">
    <location>
        <begin position="1"/>
        <end position="27"/>
    </location>
</feature>
<dbReference type="PANTHER" id="PTHR46628:SF1">
    <property type="entry name" value="PIRNA BIOGENESIS PROTEIN EXD1"/>
    <property type="match status" value="1"/>
</dbReference>
<dbReference type="GO" id="GO:0006139">
    <property type="term" value="P:nucleobase-containing compound metabolic process"/>
    <property type="evidence" value="ECO:0007669"/>
    <property type="project" value="InterPro"/>
</dbReference>
<dbReference type="InterPro" id="IPR002562">
    <property type="entry name" value="3'-5'_exonuclease_dom"/>
</dbReference>
<dbReference type="AlphaFoldDB" id="A0A1Q9CKH0"/>
<name>A0A1Q9CKH0_SYMMI</name>
<dbReference type="InterPro" id="IPR052144">
    <property type="entry name" value="piRNA_biogenesis_EXD1"/>
</dbReference>
<keyword evidence="4" id="KW-1185">Reference proteome</keyword>
<reference evidence="3 4" key="1">
    <citation type="submission" date="2016-02" db="EMBL/GenBank/DDBJ databases">
        <title>Genome analysis of coral dinoflagellate symbionts highlights evolutionary adaptations to a symbiotic lifestyle.</title>
        <authorList>
            <person name="Aranda M."/>
            <person name="Li Y."/>
            <person name="Liew Y.J."/>
            <person name="Baumgarten S."/>
            <person name="Simakov O."/>
            <person name="Wilson M."/>
            <person name="Piel J."/>
            <person name="Ashoor H."/>
            <person name="Bougouffa S."/>
            <person name="Bajic V.B."/>
            <person name="Ryu T."/>
            <person name="Ravasi T."/>
            <person name="Bayer T."/>
            <person name="Micklem G."/>
            <person name="Kim H."/>
            <person name="Bhak J."/>
            <person name="Lajeunesse T.C."/>
            <person name="Voolstra C.R."/>
        </authorList>
    </citation>
    <scope>NUCLEOTIDE SEQUENCE [LARGE SCALE GENOMIC DNA]</scope>
    <source>
        <strain evidence="3 4">CCMP2467</strain>
    </source>
</reference>
<dbReference type="InterPro" id="IPR036397">
    <property type="entry name" value="RNaseH_sf"/>
</dbReference>
<keyword evidence="3" id="KW-0269">Exonuclease</keyword>
<keyword evidence="3" id="KW-0540">Nuclease</keyword>
<dbReference type="PANTHER" id="PTHR46628">
    <property type="entry name" value="PIRNA BIOGENESIS PROTEIN EXD1"/>
    <property type="match status" value="1"/>
</dbReference>
<feature type="region of interest" description="Disordered" evidence="1">
    <location>
        <begin position="365"/>
        <end position="436"/>
    </location>
</feature>
<protein>
    <submittedName>
        <fullName evidence="3">Exonuclease 3'-5' domain-containing protein 1</fullName>
    </submittedName>
</protein>
<dbReference type="Pfam" id="PF01612">
    <property type="entry name" value="DNA_pol_A_exo1"/>
    <property type="match status" value="1"/>
</dbReference>
<comment type="caution">
    <text evidence="3">The sequence shown here is derived from an EMBL/GenBank/DDBJ whole genome shotgun (WGS) entry which is preliminary data.</text>
</comment>
<dbReference type="Gene3D" id="3.30.420.10">
    <property type="entry name" value="Ribonuclease H-like superfamily/Ribonuclease H"/>
    <property type="match status" value="1"/>
</dbReference>
<keyword evidence="3" id="KW-0378">Hydrolase</keyword>
<evidence type="ECO:0000259" key="2">
    <source>
        <dbReference type="SMART" id="SM00474"/>
    </source>
</evidence>
<feature type="compositionally biased region" description="Low complexity" evidence="1">
    <location>
        <begin position="378"/>
        <end position="394"/>
    </location>
</feature>
<evidence type="ECO:0000313" key="3">
    <source>
        <dbReference type="EMBL" id="OLP83422.1"/>
    </source>
</evidence>
<sequence length="436" mass="48642">MLTTLRHGMGGMGKLQHRARSRTTRSQWPSSYSQAIQELGRARAEIPENGAAQDLGLRRLPIRLVSSIDQCKTVTDRVLQSPCVALDCKGARLGRFGKLSTLQLATDREVFIVDVEACGREILEPLQALLLHTGIVKVLHDCRELSSVLANQYSTPLHGVYDTQIAFAAWLERQGLDAYQAGLSEVLRTFHLNAFQLHRWDRLERNSIPPMQWHERPLCSSLLRHAVESVVHLLPLQRALNRELGDPAGTLIQRRSIHNVDYAKMNSSHLPLEGVSSLRAGVKLQAMLASRKPEVAYFKLNHAPITGAVVDVDDLKEFADMQVGDIVDCEVKALSPCQQFVYLLREGHGSLMFDRQRLKMVNLAPTSKLDEMRPSRQSSLYGHGSSPSSGGPSLKLEPRSFREMKPTVVHKPGKRGSVKVKKTGFKPPAPQHQSFE</sequence>
<feature type="domain" description="3'-5' exonuclease" evidence="2">
    <location>
        <begin position="62"/>
        <end position="245"/>
    </location>
</feature>
<accession>A0A1Q9CKH0</accession>
<feature type="compositionally biased region" description="Basic residues" evidence="1">
    <location>
        <begin position="411"/>
        <end position="424"/>
    </location>
</feature>
<gene>
    <name evidence="3" type="primary">exd1</name>
    <name evidence="3" type="ORF">AK812_SmicGene35823</name>
</gene>
<dbReference type="EMBL" id="LSRX01001117">
    <property type="protein sequence ID" value="OLP83422.1"/>
    <property type="molecule type" value="Genomic_DNA"/>
</dbReference>
<evidence type="ECO:0000256" key="1">
    <source>
        <dbReference type="SAM" id="MobiDB-lite"/>
    </source>
</evidence>
<dbReference type="InterPro" id="IPR012337">
    <property type="entry name" value="RNaseH-like_sf"/>
</dbReference>
<dbReference type="GO" id="GO:0008408">
    <property type="term" value="F:3'-5' exonuclease activity"/>
    <property type="evidence" value="ECO:0007669"/>
    <property type="project" value="InterPro"/>
</dbReference>
<evidence type="ECO:0000313" key="4">
    <source>
        <dbReference type="Proteomes" id="UP000186817"/>
    </source>
</evidence>
<dbReference type="OMA" id="CGREILE"/>
<dbReference type="OrthoDB" id="26838at2759"/>
<dbReference type="GO" id="GO:1990923">
    <property type="term" value="C:PET complex"/>
    <property type="evidence" value="ECO:0007669"/>
    <property type="project" value="TreeGrafter"/>
</dbReference>
<dbReference type="SUPFAM" id="SSF53098">
    <property type="entry name" value="Ribonuclease H-like"/>
    <property type="match status" value="1"/>
</dbReference>
<feature type="compositionally biased region" description="Basic and acidic residues" evidence="1">
    <location>
        <begin position="396"/>
        <end position="405"/>
    </location>
</feature>